<gene>
    <name evidence="2" type="ORF">HAX54_039613</name>
</gene>
<evidence type="ECO:0000313" key="3">
    <source>
        <dbReference type="Proteomes" id="UP000823775"/>
    </source>
</evidence>
<comment type="caution">
    <text evidence="2">The sequence shown here is derived from an EMBL/GenBank/DDBJ whole genome shotgun (WGS) entry which is preliminary data.</text>
</comment>
<organism evidence="2 3">
    <name type="scientific">Datura stramonium</name>
    <name type="common">Jimsonweed</name>
    <name type="synonym">Common thornapple</name>
    <dbReference type="NCBI Taxonomy" id="4076"/>
    <lineage>
        <taxon>Eukaryota</taxon>
        <taxon>Viridiplantae</taxon>
        <taxon>Streptophyta</taxon>
        <taxon>Embryophyta</taxon>
        <taxon>Tracheophyta</taxon>
        <taxon>Spermatophyta</taxon>
        <taxon>Magnoliopsida</taxon>
        <taxon>eudicotyledons</taxon>
        <taxon>Gunneridae</taxon>
        <taxon>Pentapetalae</taxon>
        <taxon>asterids</taxon>
        <taxon>lamiids</taxon>
        <taxon>Solanales</taxon>
        <taxon>Solanaceae</taxon>
        <taxon>Solanoideae</taxon>
        <taxon>Datureae</taxon>
        <taxon>Datura</taxon>
    </lineage>
</organism>
<feature type="compositionally biased region" description="Low complexity" evidence="1">
    <location>
        <begin position="14"/>
        <end position="27"/>
    </location>
</feature>
<dbReference type="EMBL" id="JACEIK010055059">
    <property type="protein sequence ID" value="MCE5167151.1"/>
    <property type="molecule type" value="Genomic_DNA"/>
</dbReference>
<proteinExistence type="predicted"/>
<evidence type="ECO:0000313" key="2">
    <source>
        <dbReference type="EMBL" id="MCE5167151.1"/>
    </source>
</evidence>
<reference evidence="2 3" key="1">
    <citation type="journal article" date="2021" name="BMC Genomics">
        <title>Datura genome reveals duplications of psychoactive alkaloid biosynthetic genes and high mutation rate following tissue culture.</title>
        <authorList>
            <person name="Rajewski A."/>
            <person name="Carter-House D."/>
            <person name="Stajich J."/>
            <person name="Litt A."/>
        </authorList>
    </citation>
    <scope>NUCLEOTIDE SEQUENCE [LARGE SCALE GENOMIC DNA]</scope>
    <source>
        <strain evidence="2">AR-01</strain>
    </source>
</reference>
<feature type="region of interest" description="Disordered" evidence="1">
    <location>
        <begin position="1"/>
        <end position="70"/>
    </location>
</feature>
<evidence type="ECO:0000256" key="1">
    <source>
        <dbReference type="SAM" id="MobiDB-lite"/>
    </source>
</evidence>
<keyword evidence="3" id="KW-1185">Reference proteome</keyword>
<protein>
    <submittedName>
        <fullName evidence="2">Uncharacterized protein</fullName>
    </submittedName>
</protein>
<dbReference type="Proteomes" id="UP000823775">
    <property type="component" value="Unassembled WGS sequence"/>
</dbReference>
<name>A0ABS8Y9G1_DATST</name>
<accession>A0ABS8Y9G1</accession>
<sequence length="70" mass="7459">MCPSQLVTALRHQAAAARGSPRPSRPANWRESMEVEIPRGPAVTGAPPRLRRKVSGPPSKRPALPGPLMG</sequence>
<feature type="non-terminal residue" evidence="2">
    <location>
        <position position="70"/>
    </location>
</feature>